<feature type="compositionally biased region" description="Basic and acidic residues" evidence="1">
    <location>
        <begin position="143"/>
        <end position="156"/>
    </location>
</feature>
<evidence type="ECO:0000256" key="1">
    <source>
        <dbReference type="SAM" id="MobiDB-lite"/>
    </source>
</evidence>
<feature type="region of interest" description="Disordered" evidence="1">
    <location>
        <begin position="96"/>
        <end position="118"/>
    </location>
</feature>
<name>A0AAV6G8G0_9TELE</name>
<evidence type="ECO:0000313" key="3">
    <source>
        <dbReference type="Proteomes" id="UP000823561"/>
    </source>
</evidence>
<accession>A0AAV6G8G0</accession>
<comment type="caution">
    <text evidence="2">The sequence shown here is derived from an EMBL/GenBank/DDBJ whole genome shotgun (WGS) entry which is preliminary data.</text>
</comment>
<dbReference type="Proteomes" id="UP000823561">
    <property type="component" value="Chromosome 15"/>
</dbReference>
<gene>
    <name evidence="2" type="ORF">AALO_G00206230</name>
</gene>
<reference evidence="2" key="1">
    <citation type="submission" date="2020-10" db="EMBL/GenBank/DDBJ databases">
        <title>Chromosome-scale genome assembly of the Allis shad, Alosa alosa.</title>
        <authorList>
            <person name="Margot Z."/>
            <person name="Christophe K."/>
            <person name="Cabau C."/>
            <person name="Louis A."/>
            <person name="Berthelot C."/>
            <person name="Parey E."/>
            <person name="Roest Crollius H."/>
            <person name="Montfort J."/>
            <person name="Robinson-Rechavi M."/>
            <person name="Bucao C."/>
            <person name="Bouchez O."/>
            <person name="Gislard M."/>
            <person name="Lluch J."/>
            <person name="Milhes M."/>
            <person name="Lampietro C."/>
            <person name="Lopez Roques C."/>
            <person name="Donnadieu C."/>
            <person name="Braasch I."/>
            <person name="Desvignes T."/>
            <person name="Postlethwait J."/>
            <person name="Bobe J."/>
            <person name="Guiguen Y."/>
        </authorList>
    </citation>
    <scope>NUCLEOTIDE SEQUENCE</scope>
    <source>
        <strain evidence="2">M-15738</strain>
        <tissue evidence="2">Blood</tissue>
    </source>
</reference>
<organism evidence="2 3">
    <name type="scientific">Alosa alosa</name>
    <name type="common">allis shad</name>
    <dbReference type="NCBI Taxonomy" id="278164"/>
    <lineage>
        <taxon>Eukaryota</taxon>
        <taxon>Metazoa</taxon>
        <taxon>Chordata</taxon>
        <taxon>Craniata</taxon>
        <taxon>Vertebrata</taxon>
        <taxon>Euteleostomi</taxon>
        <taxon>Actinopterygii</taxon>
        <taxon>Neopterygii</taxon>
        <taxon>Teleostei</taxon>
        <taxon>Clupei</taxon>
        <taxon>Clupeiformes</taxon>
        <taxon>Clupeoidei</taxon>
        <taxon>Clupeidae</taxon>
        <taxon>Alosa</taxon>
    </lineage>
</organism>
<keyword evidence="3" id="KW-1185">Reference proteome</keyword>
<feature type="region of interest" description="Disordered" evidence="1">
    <location>
        <begin position="134"/>
        <end position="156"/>
    </location>
</feature>
<sequence length="179" mass="19869">MMVLLPQVTLHGHAQLGSVVFGLSAREDHGGYGVHAEIESPDKDDDHLAEQGIVAEPFPAWLDDLEEAVEADEPHQYHAHVHAEVEQHAAELAGKSTQAVRGPGDLAAGLQRDDQGHQKVSRHKALQVHNKRRFGLQLPGDPSSHDVQQESGDEQNKVEACYHEFDRLQIEPTVPEWRK</sequence>
<dbReference type="EMBL" id="JADWDJ010000015">
    <property type="protein sequence ID" value="KAG5269795.1"/>
    <property type="molecule type" value="Genomic_DNA"/>
</dbReference>
<proteinExistence type="predicted"/>
<protein>
    <submittedName>
        <fullName evidence="2">Uncharacterized protein</fullName>
    </submittedName>
</protein>
<dbReference type="AlphaFoldDB" id="A0AAV6G8G0"/>
<evidence type="ECO:0000313" key="2">
    <source>
        <dbReference type="EMBL" id="KAG5269795.1"/>
    </source>
</evidence>